<dbReference type="InterPro" id="IPR047216">
    <property type="entry name" value="Endonuclease_DUF559_bact"/>
</dbReference>
<proteinExistence type="predicted"/>
<dbReference type="SUPFAM" id="SSF52980">
    <property type="entry name" value="Restriction endonuclease-like"/>
    <property type="match status" value="1"/>
</dbReference>
<evidence type="ECO:0000256" key="1">
    <source>
        <dbReference type="SAM" id="MobiDB-lite"/>
    </source>
</evidence>
<evidence type="ECO:0000259" key="2">
    <source>
        <dbReference type="Pfam" id="PF04480"/>
    </source>
</evidence>
<feature type="region of interest" description="Disordered" evidence="1">
    <location>
        <begin position="1"/>
        <end position="22"/>
    </location>
</feature>
<keyword evidence="4" id="KW-1185">Reference proteome</keyword>
<dbReference type="InterPro" id="IPR011335">
    <property type="entry name" value="Restrct_endonuc-II-like"/>
</dbReference>
<organism evidence="3 4">
    <name type="scientific">Phreatobacter cathodiphilus</name>
    <dbReference type="NCBI Taxonomy" id="1868589"/>
    <lineage>
        <taxon>Bacteria</taxon>
        <taxon>Pseudomonadati</taxon>
        <taxon>Pseudomonadota</taxon>
        <taxon>Alphaproteobacteria</taxon>
        <taxon>Hyphomicrobiales</taxon>
        <taxon>Phreatobacteraceae</taxon>
        <taxon>Phreatobacter</taxon>
    </lineage>
</organism>
<dbReference type="OrthoDB" id="9798754at2"/>
<accession>A0A2S0NIE4</accession>
<dbReference type="PANTHER" id="PTHR38590:SF1">
    <property type="entry name" value="BLL0828 PROTEIN"/>
    <property type="match status" value="1"/>
</dbReference>
<dbReference type="Proteomes" id="UP000237889">
    <property type="component" value="Chromosome"/>
</dbReference>
<evidence type="ECO:0000313" key="3">
    <source>
        <dbReference type="EMBL" id="AVO47763.1"/>
    </source>
</evidence>
<dbReference type="CDD" id="cd01038">
    <property type="entry name" value="Endonuclease_DUF559"/>
    <property type="match status" value="1"/>
</dbReference>
<feature type="domain" description="DUF559" evidence="2">
    <location>
        <begin position="12"/>
        <end position="116"/>
    </location>
</feature>
<dbReference type="KEGG" id="phr:C6569_18750"/>
<sequence>MALRFRGPSPRTTARARRLRREATPAEKRLWNQIKDRRLAGHKFVRQVPIGPYFTDFVCREARLVVEVDGGQHCESAHDLRRDAFLRAEGFEVLRFWNVDIFGAMDGVLTAILARLPPTGEV</sequence>
<dbReference type="Gene3D" id="3.40.960.10">
    <property type="entry name" value="VSR Endonuclease"/>
    <property type="match status" value="1"/>
</dbReference>
<dbReference type="Pfam" id="PF04480">
    <property type="entry name" value="DUF559"/>
    <property type="match status" value="1"/>
</dbReference>
<dbReference type="InterPro" id="IPR007569">
    <property type="entry name" value="DUF559"/>
</dbReference>
<name>A0A2S0NIE4_9HYPH</name>
<dbReference type="EMBL" id="CP027668">
    <property type="protein sequence ID" value="AVO47763.1"/>
    <property type="molecule type" value="Genomic_DNA"/>
</dbReference>
<reference evidence="3 4" key="1">
    <citation type="submission" date="2018-03" db="EMBL/GenBank/DDBJ databases">
        <title>Genome sequencing of Phreatobacter sp.</title>
        <authorList>
            <person name="Kim S.-J."/>
            <person name="Heo J."/>
            <person name="Kwon S.-W."/>
        </authorList>
    </citation>
    <scope>NUCLEOTIDE SEQUENCE [LARGE SCALE GENOMIC DNA]</scope>
    <source>
        <strain evidence="3 4">S-12</strain>
    </source>
</reference>
<gene>
    <name evidence="3" type="ORF">C6569_18750</name>
</gene>
<dbReference type="PANTHER" id="PTHR38590">
    <property type="entry name" value="BLL0828 PROTEIN"/>
    <property type="match status" value="1"/>
</dbReference>
<dbReference type="AlphaFoldDB" id="A0A2S0NIE4"/>
<protein>
    <recommendedName>
        <fullName evidence="2">DUF559 domain-containing protein</fullName>
    </recommendedName>
</protein>
<feature type="compositionally biased region" description="Low complexity" evidence="1">
    <location>
        <begin position="1"/>
        <end position="13"/>
    </location>
</feature>
<evidence type="ECO:0000313" key="4">
    <source>
        <dbReference type="Proteomes" id="UP000237889"/>
    </source>
</evidence>